<dbReference type="AlphaFoldDB" id="A0A095VSD7"/>
<evidence type="ECO:0000313" key="3">
    <source>
        <dbReference type="Proteomes" id="UP000029640"/>
    </source>
</evidence>
<dbReference type="Proteomes" id="UP000029640">
    <property type="component" value="Unassembled WGS sequence"/>
</dbReference>
<dbReference type="InterPro" id="IPR046252">
    <property type="entry name" value="DUF6285"/>
</dbReference>
<name>A0A095VSD7_9GAMM</name>
<comment type="caution">
    <text evidence="2">The sequence shown here is derived from an EMBL/GenBank/DDBJ whole genome shotgun (WGS) entry which is preliminary data.</text>
</comment>
<reference evidence="2 3" key="1">
    <citation type="journal article" date="2014" name="Genome Announc.">
        <title>Genome Sequence of Gammaproteobacterial Pseudohaliea rubra Type Strain DSM 19751, Isolated from Coastal Seawater of the Mediterranean Sea.</title>
        <authorList>
            <person name="Spring S."/>
            <person name="Fiebig A."/>
            <person name="Riedel T."/>
            <person name="Goker M."/>
            <person name="Klenk H.P."/>
        </authorList>
    </citation>
    <scope>NUCLEOTIDE SEQUENCE [LARGE SCALE GENOMIC DNA]</scope>
    <source>
        <strain evidence="2 3">DSM 19751</strain>
    </source>
</reference>
<dbReference type="OrthoDB" id="8854461at2"/>
<organism evidence="2 3">
    <name type="scientific">Pseudohaliea rubra DSM 19751</name>
    <dbReference type="NCBI Taxonomy" id="1265313"/>
    <lineage>
        <taxon>Bacteria</taxon>
        <taxon>Pseudomonadati</taxon>
        <taxon>Pseudomonadota</taxon>
        <taxon>Gammaproteobacteria</taxon>
        <taxon>Cellvibrionales</taxon>
        <taxon>Halieaceae</taxon>
        <taxon>Pseudohaliea</taxon>
    </lineage>
</organism>
<dbReference type="EMBL" id="AUVB01000031">
    <property type="protein sequence ID" value="KGE04280.1"/>
    <property type="molecule type" value="Genomic_DNA"/>
</dbReference>
<evidence type="ECO:0000313" key="2">
    <source>
        <dbReference type="EMBL" id="KGE04280.1"/>
    </source>
</evidence>
<dbReference type="STRING" id="1265313.HRUBRA_01144"/>
<sequence length="129" mass="13816">MTTTATELLAAVGEFIEREAQPVLSGRAAFEARVARNALAMLRREQALAPALAALDAKAAVWVGGDSAEPVPVTLARALRDGHLPADQRTLGYLRRRTLTRLAIDNPRYSGFVAAAARWPDDLPEGVSP</sequence>
<protein>
    <recommendedName>
        <fullName evidence="1">DUF6285 domain-containing protein</fullName>
    </recommendedName>
</protein>
<feature type="domain" description="DUF6285" evidence="1">
    <location>
        <begin position="22"/>
        <end position="109"/>
    </location>
</feature>
<evidence type="ECO:0000259" key="1">
    <source>
        <dbReference type="Pfam" id="PF19802"/>
    </source>
</evidence>
<dbReference type="HOGENOM" id="CLU_1945780_0_0_6"/>
<proteinExistence type="predicted"/>
<dbReference type="RefSeq" id="WP_052094433.1">
    <property type="nucleotide sequence ID" value="NZ_KN234754.1"/>
</dbReference>
<dbReference type="Pfam" id="PF19802">
    <property type="entry name" value="DUF6285"/>
    <property type="match status" value="1"/>
</dbReference>
<accession>A0A095VSD7</accession>
<gene>
    <name evidence="2" type="ORF">HRUBRA_01144</name>
</gene>
<keyword evidence="3" id="KW-1185">Reference proteome</keyword>